<reference evidence="1" key="1">
    <citation type="submission" date="2021-11" db="EMBL/GenBank/DDBJ databases">
        <authorList>
            <person name="Schell T."/>
        </authorList>
    </citation>
    <scope>NUCLEOTIDE SEQUENCE</scope>
    <source>
        <strain evidence="1">M5</strain>
    </source>
</reference>
<protein>
    <submittedName>
        <fullName evidence="1">Uncharacterized protein</fullName>
    </submittedName>
</protein>
<dbReference type="EMBL" id="CAKKLH010000223">
    <property type="protein sequence ID" value="CAH0106276.1"/>
    <property type="molecule type" value="Genomic_DNA"/>
</dbReference>
<dbReference type="Proteomes" id="UP000789390">
    <property type="component" value="Unassembled WGS sequence"/>
</dbReference>
<evidence type="ECO:0000313" key="1">
    <source>
        <dbReference type="EMBL" id="CAH0106276.1"/>
    </source>
</evidence>
<organism evidence="1 2">
    <name type="scientific">Daphnia galeata</name>
    <dbReference type="NCBI Taxonomy" id="27404"/>
    <lineage>
        <taxon>Eukaryota</taxon>
        <taxon>Metazoa</taxon>
        <taxon>Ecdysozoa</taxon>
        <taxon>Arthropoda</taxon>
        <taxon>Crustacea</taxon>
        <taxon>Branchiopoda</taxon>
        <taxon>Diplostraca</taxon>
        <taxon>Cladocera</taxon>
        <taxon>Anomopoda</taxon>
        <taxon>Daphniidae</taxon>
        <taxon>Daphnia</taxon>
    </lineage>
</organism>
<keyword evidence="2" id="KW-1185">Reference proteome</keyword>
<dbReference type="AlphaFoldDB" id="A0A8J2RQY1"/>
<dbReference type="PANTHER" id="PTHR34718:SF2">
    <property type="entry name" value="PHD-TYPE DOMAIN-CONTAINING PROTEIN"/>
    <property type="match status" value="1"/>
</dbReference>
<dbReference type="OrthoDB" id="5791190at2759"/>
<gene>
    <name evidence="1" type="ORF">DGAL_LOCUS9430</name>
</gene>
<dbReference type="PANTHER" id="PTHR34718">
    <property type="entry name" value="PHD-TYPE DOMAIN-CONTAINING PROTEIN"/>
    <property type="match status" value="1"/>
</dbReference>
<comment type="caution">
    <text evidence="1">The sequence shown here is derived from an EMBL/GenBank/DDBJ whole genome shotgun (WGS) entry which is preliminary data.</text>
</comment>
<dbReference type="SUPFAM" id="SSF54001">
    <property type="entry name" value="Cysteine proteinases"/>
    <property type="match status" value="1"/>
</dbReference>
<name>A0A8J2RQY1_9CRUS</name>
<accession>A0A8J2RQY1</accession>
<proteinExistence type="predicted"/>
<dbReference type="InterPro" id="IPR038765">
    <property type="entry name" value="Papain-like_cys_pep_sf"/>
</dbReference>
<evidence type="ECO:0000313" key="2">
    <source>
        <dbReference type="Proteomes" id="UP000789390"/>
    </source>
</evidence>
<sequence length="449" mass="50156">MGLGFFIHDKKLESSHEYFWKMIKEEIPSIATAKNLLICTDEETAIVNALKTEFRGFVATYMPGETSNGNGIWRKKDFRKKRIGKLSVQFLHSAQSKFLQGILCQSVKVEVRIFGVIGSDEFIDYFISINPKADEELHPDEIESISAPDYCLNSSNINAAMNLIQHQFPELGGFYKVQHGSDLTFPKESAEKWIQIIHTGASTGSLQPTVSSIDLVHVLDTVSCLMRADFNVARMPCQIQTGGSACGLFALAFATSLAFGDDPSSIAFEQSLLPQHLQNCYKNKEMKRFPLSKKRLPKHGNAKMGRPFHVPVICSCRLRYSEDRKAIQCNKCKEEVDSSTMNKIELLDMLTIKVDSSTMNKIELLDMLTIKVDSSTMNKIELVNMLTNKVDSSAAYLFRLASLSPVYLVSLTEEFKSPFLETVGGILLILSPSSLKYPNEMLGLSISSI</sequence>